<dbReference type="PATRIC" id="fig|1612624.7.peg.1439"/>
<keyword evidence="5" id="KW-0443">Lipid metabolism</keyword>
<dbReference type="InterPro" id="IPR029063">
    <property type="entry name" value="SAM-dependent_MTases_sf"/>
</dbReference>
<dbReference type="PANTHER" id="PTHR43667">
    <property type="entry name" value="CYCLOPROPANE-FATTY-ACYL-PHOSPHOLIPID SYNTHASE"/>
    <property type="match status" value="1"/>
</dbReference>
<dbReference type="GO" id="GO:0008610">
    <property type="term" value="P:lipid biosynthetic process"/>
    <property type="evidence" value="ECO:0007669"/>
    <property type="project" value="InterPro"/>
</dbReference>
<dbReference type="InterPro" id="IPR003333">
    <property type="entry name" value="CMAS"/>
</dbReference>
<dbReference type="Gene3D" id="3.40.50.150">
    <property type="entry name" value="Vaccinia Virus protein VP39"/>
    <property type="match status" value="1"/>
</dbReference>
<evidence type="ECO:0000256" key="4">
    <source>
        <dbReference type="ARBA" id="ARBA00022691"/>
    </source>
</evidence>
<dbReference type="GO" id="GO:0032259">
    <property type="term" value="P:methylation"/>
    <property type="evidence" value="ECO:0007669"/>
    <property type="project" value="UniProtKB-KW"/>
</dbReference>
<comment type="caution">
    <text evidence="6">The sequence shown here is derived from an EMBL/GenBank/DDBJ whole genome shotgun (WGS) entry which is preliminary data.</text>
</comment>
<dbReference type="Proteomes" id="UP000093111">
    <property type="component" value="Unassembled WGS sequence"/>
</dbReference>
<dbReference type="CDD" id="cd02440">
    <property type="entry name" value="AdoMet_MTases"/>
    <property type="match status" value="1"/>
</dbReference>
<dbReference type="PIRSF" id="PIRSF003085">
    <property type="entry name" value="CMAS"/>
    <property type="match status" value="1"/>
</dbReference>
<dbReference type="EMBL" id="LGLV01000005">
    <property type="protein sequence ID" value="OBZ96082.1"/>
    <property type="molecule type" value="Genomic_DNA"/>
</dbReference>
<dbReference type="OrthoDB" id="9782855at2"/>
<proteinExistence type="inferred from homology"/>
<evidence type="ECO:0000256" key="3">
    <source>
        <dbReference type="ARBA" id="ARBA00022679"/>
    </source>
</evidence>
<keyword evidence="4" id="KW-0949">S-adenosyl-L-methionine</keyword>
<reference evidence="6 7" key="1">
    <citation type="journal article" date="2016" name="Syst. Appl. Microbiol.">
        <title>Pararhizobium polonicum sp. nov. isolated from tumors on stone fruit rootstocks.</title>
        <authorList>
            <person name="Pulawska J."/>
            <person name="Kuzmanovic N."/>
            <person name="Willems A."/>
            <person name="Pothier J.F."/>
        </authorList>
    </citation>
    <scope>NUCLEOTIDE SEQUENCE [LARGE SCALE GENOMIC DNA]</scope>
    <source>
        <strain evidence="6 7">F5.1</strain>
    </source>
</reference>
<dbReference type="AlphaFoldDB" id="A0A1C7P473"/>
<dbReference type="STRING" id="1612624.ADU59_06830"/>
<evidence type="ECO:0000256" key="2">
    <source>
        <dbReference type="ARBA" id="ARBA00022603"/>
    </source>
</evidence>
<evidence type="ECO:0000256" key="1">
    <source>
        <dbReference type="ARBA" id="ARBA00010815"/>
    </source>
</evidence>
<gene>
    <name evidence="6" type="ORF">ADU59_06830</name>
</gene>
<dbReference type="SUPFAM" id="SSF53335">
    <property type="entry name" value="S-adenosyl-L-methionine-dependent methyltransferases"/>
    <property type="match status" value="1"/>
</dbReference>
<dbReference type="Pfam" id="PF02353">
    <property type="entry name" value="CMAS"/>
    <property type="match status" value="1"/>
</dbReference>
<evidence type="ECO:0000313" key="6">
    <source>
        <dbReference type="EMBL" id="OBZ96082.1"/>
    </source>
</evidence>
<dbReference type="RefSeq" id="WP_068953011.1">
    <property type="nucleotide sequence ID" value="NZ_LGLV01000005.1"/>
</dbReference>
<dbReference type="InterPro" id="IPR050723">
    <property type="entry name" value="CFA/CMAS"/>
</dbReference>
<accession>A0A1C7P473</accession>
<sequence length="418" mass="47692">MNTTFLKMLRRLVQKGNLTLILSSGERAILGDGSGVPVTVRTLDEEAEKAILRDPGLRFGEMYVEGRIVIDDGNIFDLLSMVKANGLEKAATISNTATALLHVAEQQIKSRLPVNRNRHNVAHHYDLDGKLFDLFLDQDWQYSCAYFDPPGIGLDEAQAAKKRHIAAKLLLEPGQTVLEVGSGWGGMGMYLAESSGVDVTGITLSEEQLKVSRTRAQKRGLGDRVRFEMQDYRTMVDRQFDRIVSVGMFEHVGMANYGHFFTKMAGLLAPKGVMVLHSIGQAEKPWATNPWIEKYIFPGGYMPALSEVVPAIEKARLVIRDIEILPMHYAHTLRAWRERFTARKEEAVRLYDERFFRMWEFYLASSETAFLYDKLSIFQIQLSHELEAVPYTRNYIGEREERLRQFEKIRPPLEPVEF</sequence>
<name>A0A1C7P473_9HYPH</name>
<dbReference type="GO" id="GO:0008168">
    <property type="term" value="F:methyltransferase activity"/>
    <property type="evidence" value="ECO:0007669"/>
    <property type="project" value="UniProtKB-KW"/>
</dbReference>
<keyword evidence="3" id="KW-0808">Transferase</keyword>
<dbReference type="PANTHER" id="PTHR43667:SF1">
    <property type="entry name" value="CYCLOPROPANE-FATTY-ACYL-PHOSPHOLIPID SYNTHASE"/>
    <property type="match status" value="1"/>
</dbReference>
<comment type="similarity">
    <text evidence="1">Belongs to the CFA/CMAS family.</text>
</comment>
<organism evidence="6 7">
    <name type="scientific">Pararhizobium polonicum</name>
    <dbReference type="NCBI Taxonomy" id="1612624"/>
    <lineage>
        <taxon>Bacteria</taxon>
        <taxon>Pseudomonadati</taxon>
        <taxon>Pseudomonadota</taxon>
        <taxon>Alphaproteobacteria</taxon>
        <taxon>Hyphomicrobiales</taxon>
        <taxon>Rhizobiaceae</taxon>
        <taxon>Rhizobium/Agrobacterium group</taxon>
        <taxon>Pararhizobium</taxon>
    </lineage>
</organism>
<evidence type="ECO:0000256" key="5">
    <source>
        <dbReference type="ARBA" id="ARBA00023098"/>
    </source>
</evidence>
<protein>
    <submittedName>
        <fullName evidence="6">Cyclopropane-fatty-acyl-phospholipid synthase</fullName>
    </submittedName>
</protein>
<evidence type="ECO:0000313" key="7">
    <source>
        <dbReference type="Proteomes" id="UP000093111"/>
    </source>
</evidence>
<keyword evidence="7" id="KW-1185">Reference proteome</keyword>
<keyword evidence="2" id="KW-0489">Methyltransferase</keyword>